<evidence type="ECO:0000313" key="1">
    <source>
        <dbReference type="EMBL" id="TGL44413.1"/>
    </source>
</evidence>
<comment type="caution">
    <text evidence="1">The sequence shown here is derived from an EMBL/GenBank/DDBJ whole genome shotgun (WGS) entry which is preliminary data.</text>
</comment>
<dbReference type="EMBL" id="RQGA01000003">
    <property type="protein sequence ID" value="TGL44413.1"/>
    <property type="molecule type" value="Genomic_DNA"/>
</dbReference>
<gene>
    <name evidence="1" type="ORF">EHQ49_02765</name>
</gene>
<reference evidence="1" key="1">
    <citation type="journal article" date="2019" name="PLoS Negl. Trop. Dis.">
        <title>Revisiting the worldwide diversity of Leptospira species in the environment.</title>
        <authorList>
            <person name="Vincent A.T."/>
            <person name="Schiettekatte O."/>
            <person name="Bourhy P."/>
            <person name="Veyrier F.J."/>
            <person name="Picardeau M."/>
        </authorList>
    </citation>
    <scope>NUCLEOTIDE SEQUENCE [LARGE SCALE GENOMIC DNA]</scope>
    <source>
        <strain evidence="1">201702692</strain>
    </source>
</reference>
<keyword evidence="2" id="KW-1185">Reference proteome</keyword>
<sequence>MEKLAILETKFYTVSPPTHPLWVVFPHFRAFVPILFLHGMENLPQMVLFPFPFYQIQISIRAWLKSTRRSIT</sequence>
<dbReference type="Proteomes" id="UP000298125">
    <property type="component" value="Unassembled WGS sequence"/>
</dbReference>
<evidence type="ECO:0000313" key="2">
    <source>
        <dbReference type="Proteomes" id="UP000298125"/>
    </source>
</evidence>
<name>A0A4R9JHQ4_9LEPT</name>
<proteinExistence type="predicted"/>
<dbReference type="AlphaFoldDB" id="A0A4R9JHQ4"/>
<accession>A0A4R9JHQ4</accession>
<protein>
    <submittedName>
        <fullName evidence="1">Uncharacterized protein</fullName>
    </submittedName>
</protein>
<organism evidence="1 2">
    <name type="scientific">Leptospira perdikensis</name>
    <dbReference type="NCBI Taxonomy" id="2484948"/>
    <lineage>
        <taxon>Bacteria</taxon>
        <taxon>Pseudomonadati</taxon>
        <taxon>Spirochaetota</taxon>
        <taxon>Spirochaetia</taxon>
        <taxon>Leptospirales</taxon>
        <taxon>Leptospiraceae</taxon>
        <taxon>Leptospira</taxon>
    </lineage>
</organism>